<keyword evidence="2" id="KW-1185">Reference proteome</keyword>
<dbReference type="Proteomes" id="UP000746471">
    <property type="component" value="Unassembled WGS sequence"/>
</dbReference>
<protein>
    <recommendedName>
        <fullName evidence="3">ACT domain-containing protein</fullName>
    </recommendedName>
</protein>
<dbReference type="RefSeq" id="WP_213238009.1">
    <property type="nucleotide sequence ID" value="NZ_JAHBCL010000032.1"/>
</dbReference>
<reference evidence="1 2" key="1">
    <citation type="submission" date="2021-05" db="EMBL/GenBank/DDBJ databases">
        <title>Fusibacter ferrireducens sp. nov., an anaerobic, sulfur- and Fe-reducing bacterium isolated from the mangrove sediment.</title>
        <authorList>
            <person name="Qiu D."/>
        </authorList>
    </citation>
    <scope>NUCLEOTIDE SEQUENCE [LARGE SCALE GENOMIC DNA]</scope>
    <source>
        <strain evidence="1 2">DSM 12116</strain>
    </source>
</reference>
<gene>
    <name evidence="1" type="ORF">KHM83_15805</name>
</gene>
<evidence type="ECO:0000313" key="2">
    <source>
        <dbReference type="Proteomes" id="UP000746471"/>
    </source>
</evidence>
<accession>A0ABS5PVH7</accession>
<name>A0ABS5PVH7_9FIRM</name>
<evidence type="ECO:0000313" key="1">
    <source>
        <dbReference type="EMBL" id="MBS7528152.1"/>
    </source>
</evidence>
<proteinExistence type="predicted"/>
<sequence>MVKKIYASTENGVHSLMNVVSTLRRKEFDVVGVSMDYVDDQKAELCITLREKAKLNAEYAKYQLEKIIDIQNIMIGGGEQ</sequence>
<evidence type="ECO:0008006" key="3">
    <source>
        <dbReference type="Google" id="ProtNLM"/>
    </source>
</evidence>
<dbReference type="EMBL" id="JAHBCL010000032">
    <property type="protein sequence ID" value="MBS7528152.1"/>
    <property type="molecule type" value="Genomic_DNA"/>
</dbReference>
<comment type="caution">
    <text evidence="1">The sequence shown here is derived from an EMBL/GenBank/DDBJ whole genome shotgun (WGS) entry which is preliminary data.</text>
</comment>
<organism evidence="1 2">
    <name type="scientific">Fusibacter paucivorans</name>
    <dbReference type="NCBI Taxonomy" id="76009"/>
    <lineage>
        <taxon>Bacteria</taxon>
        <taxon>Bacillati</taxon>
        <taxon>Bacillota</taxon>
        <taxon>Clostridia</taxon>
        <taxon>Eubacteriales</taxon>
        <taxon>Eubacteriales Family XII. Incertae Sedis</taxon>
        <taxon>Fusibacter</taxon>
    </lineage>
</organism>